<organism evidence="8 9">
    <name type="scientific">Amycolatopsis rhabdoformis</name>
    <dbReference type="NCBI Taxonomy" id="1448059"/>
    <lineage>
        <taxon>Bacteria</taxon>
        <taxon>Bacillati</taxon>
        <taxon>Actinomycetota</taxon>
        <taxon>Actinomycetes</taxon>
        <taxon>Pseudonocardiales</taxon>
        <taxon>Pseudonocardiaceae</taxon>
        <taxon>Amycolatopsis</taxon>
    </lineage>
</organism>
<dbReference type="Pfam" id="PF02492">
    <property type="entry name" value="cobW"/>
    <property type="match status" value="1"/>
</dbReference>
<dbReference type="EMBL" id="CP142149">
    <property type="protein sequence ID" value="WSE31342.1"/>
    <property type="molecule type" value="Genomic_DNA"/>
</dbReference>
<comment type="catalytic activity">
    <reaction evidence="5">
        <text>GTP + H2O = GDP + phosphate + H(+)</text>
        <dbReference type="Rhea" id="RHEA:19669"/>
        <dbReference type="ChEBI" id="CHEBI:15377"/>
        <dbReference type="ChEBI" id="CHEBI:15378"/>
        <dbReference type="ChEBI" id="CHEBI:37565"/>
        <dbReference type="ChEBI" id="CHEBI:43474"/>
        <dbReference type="ChEBI" id="CHEBI:58189"/>
    </reaction>
    <physiologicalReaction direction="left-to-right" evidence="5">
        <dbReference type="Rhea" id="RHEA:19670"/>
    </physiologicalReaction>
</comment>
<dbReference type="Proteomes" id="UP001330812">
    <property type="component" value="Chromosome"/>
</dbReference>
<evidence type="ECO:0000259" key="7">
    <source>
        <dbReference type="SMART" id="SM00833"/>
    </source>
</evidence>
<evidence type="ECO:0000256" key="5">
    <source>
        <dbReference type="ARBA" id="ARBA00049117"/>
    </source>
</evidence>
<proteinExistence type="inferred from homology"/>
<keyword evidence="9" id="KW-1185">Reference proteome</keyword>
<dbReference type="InterPro" id="IPR051316">
    <property type="entry name" value="Zinc-reg_GTPase_activator"/>
</dbReference>
<gene>
    <name evidence="8" type="ORF">VSH64_04355</name>
</gene>
<accession>A0ABZ1IAW0</accession>
<dbReference type="PANTHER" id="PTHR13748">
    <property type="entry name" value="COBW-RELATED"/>
    <property type="match status" value="1"/>
</dbReference>
<dbReference type="InterPro" id="IPR003495">
    <property type="entry name" value="CobW/HypB/UreG_nucleotide-bd"/>
</dbReference>
<dbReference type="InterPro" id="IPR036627">
    <property type="entry name" value="CobW-likC_sf"/>
</dbReference>
<dbReference type="Pfam" id="PF07683">
    <property type="entry name" value="CobW_C"/>
    <property type="match status" value="1"/>
</dbReference>
<sequence length="361" mass="39340">MARQRIPVVLVAGFLGSGKTTMLNHLLANREGVRVGVVVNDFGSVNIDALAVSGQVDTMVSLGNGCLCCAVDASGLDAMLGRLSNAEAGIDVIVVEASGIAEPRDLLRLMIASENPDIRYGGLAEVVDAAEFDRSLERHPELAEHLRIADLVVVNKADRVTPGALAKLTATVEEFAPGVPLLVTDHGRVDPQLFFDPKPRERFGQLSFDDLREHDHHDHSEHLHAAYESVTFTTDRPLSPRRLLAFLEQRPPGLYRVKGHVDLGPRSRFGLHTVGAFIQLDRSAWPAGRPRRSELVLIGAGLDAEDVTRRLTECVAEDDTLDERGLLRILRYLDEPADPAAAEDSTDPAEQPDQAEPSEQD</sequence>
<evidence type="ECO:0000313" key="8">
    <source>
        <dbReference type="EMBL" id="WSE31342.1"/>
    </source>
</evidence>
<dbReference type="SUPFAM" id="SSF90002">
    <property type="entry name" value="Hypothetical protein YjiA, C-terminal domain"/>
    <property type="match status" value="1"/>
</dbReference>
<evidence type="ECO:0000256" key="4">
    <source>
        <dbReference type="ARBA" id="ARBA00034320"/>
    </source>
</evidence>
<feature type="domain" description="CobW C-terminal" evidence="7">
    <location>
        <begin position="227"/>
        <end position="315"/>
    </location>
</feature>
<reference evidence="8 9" key="1">
    <citation type="journal article" date="2015" name="Int. J. Syst. Evol. Microbiol.">
        <title>Amycolatopsis rhabdoformis sp. nov., an actinomycete isolated from a tropical forest soil.</title>
        <authorList>
            <person name="Souza W.R."/>
            <person name="Silva R.E."/>
            <person name="Goodfellow M."/>
            <person name="Busarakam K."/>
            <person name="Figueiro F.S."/>
            <person name="Ferreira D."/>
            <person name="Rodrigues-Filho E."/>
            <person name="Moraes L.A.B."/>
            <person name="Zucchi T.D."/>
        </authorList>
    </citation>
    <scope>NUCLEOTIDE SEQUENCE [LARGE SCALE GENOMIC DNA]</scope>
    <source>
        <strain evidence="8 9">NCIMB 14900</strain>
    </source>
</reference>
<feature type="region of interest" description="Disordered" evidence="6">
    <location>
        <begin position="337"/>
        <end position="361"/>
    </location>
</feature>
<dbReference type="InterPro" id="IPR011629">
    <property type="entry name" value="CobW-like_C"/>
</dbReference>
<evidence type="ECO:0000313" key="9">
    <source>
        <dbReference type="Proteomes" id="UP001330812"/>
    </source>
</evidence>
<name>A0ABZ1IAW0_9PSEU</name>
<evidence type="ECO:0000256" key="3">
    <source>
        <dbReference type="ARBA" id="ARBA00023186"/>
    </source>
</evidence>
<dbReference type="CDD" id="cd03112">
    <property type="entry name" value="CobW-like"/>
    <property type="match status" value="1"/>
</dbReference>
<dbReference type="InterPro" id="IPR027417">
    <property type="entry name" value="P-loop_NTPase"/>
</dbReference>
<dbReference type="SMART" id="SM00833">
    <property type="entry name" value="CobW_C"/>
    <property type="match status" value="1"/>
</dbReference>
<dbReference type="PANTHER" id="PTHR13748:SF62">
    <property type="entry name" value="COBW DOMAIN-CONTAINING PROTEIN"/>
    <property type="match status" value="1"/>
</dbReference>
<comment type="similarity">
    <text evidence="4">Belongs to the SIMIBI class G3E GTPase family. ZNG1 subfamily.</text>
</comment>
<keyword evidence="3" id="KW-0143">Chaperone</keyword>
<evidence type="ECO:0000256" key="2">
    <source>
        <dbReference type="ARBA" id="ARBA00022801"/>
    </source>
</evidence>
<keyword evidence="1" id="KW-0547">Nucleotide-binding</keyword>
<protein>
    <submittedName>
        <fullName evidence="8">GTP-binding protein</fullName>
    </submittedName>
</protein>
<dbReference type="RefSeq" id="WP_326834148.1">
    <property type="nucleotide sequence ID" value="NZ_CP142149.1"/>
</dbReference>
<dbReference type="Gene3D" id="3.30.1220.10">
    <property type="entry name" value="CobW-like, C-terminal domain"/>
    <property type="match status" value="1"/>
</dbReference>
<dbReference type="Gene3D" id="3.40.50.300">
    <property type="entry name" value="P-loop containing nucleotide triphosphate hydrolases"/>
    <property type="match status" value="1"/>
</dbReference>
<evidence type="ECO:0000256" key="6">
    <source>
        <dbReference type="SAM" id="MobiDB-lite"/>
    </source>
</evidence>
<keyword evidence="2" id="KW-0378">Hydrolase</keyword>
<dbReference type="SUPFAM" id="SSF52540">
    <property type="entry name" value="P-loop containing nucleoside triphosphate hydrolases"/>
    <property type="match status" value="1"/>
</dbReference>
<evidence type="ECO:0000256" key="1">
    <source>
        <dbReference type="ARBA" id="ARBA00022741"/>
    </source>
</evidence>